<dbReference type="AlphaFoldDB" id="A0A497U8N4"/>
<evidence type="ECO:0000313" key="2">
    <source>
        <dbReference type="EMBL" id="RLJ24056.1"/>
    </source>
</evidence>
<dbReference type="Pfam" id="PF13366">
    <property type="entry name" value="PDDEXK_3"/>
    <property type="match status" value="1"/>
</dbReference>
<evidence type="ECO:0000313" key="4">
    <source>
        <dbReference type="Proteomes" id="UP000275027"/>
    </source>
</evidence>
<dbReference type="EMBL" id="RCCB01000013">
    <property type="protein sequence ID" value="RLJ24056.1"/>
    <property type="molecule type" value="Genomic_DNA"/>
</dbReference>
<organism evidence="2 4">
    <name type="scientific">Flavobacterium lindanitolerans</name>
    <dbReference type="NCBI Taxonomy" id="428988"/>
    <lineage>
        <taxon>Bacteria</taxon>
        <taxon>Pseudomonadati</taxon>
        <taxon>Bacteroidota</taxon>
        <taxon>Flavobacteriia</taxon>
        <taxon>Flavobacteriales</taxon>
        <taxon>Flavobacteriaceae</taxon>
        <taxon>Flavobacterium</taxon>
    </lineage>
</organism>
<accession>A0A497U8N4</accession>
<keyword evidence="3" id="KW-1185">Reference proteome</keyword>
<sequence>METNELLHKELTGDILKLYYEVYNELGYGFLERVYQNALFYELKSNGFKVEAQKRIPVYYKNMIVGDYFADLIVNDSVILELKAVESLTKEHHYQIINYLRGTECEVGLVLNFGRKVQFMRRVYENYKK</sequence>
<comment type="caution">
    <text evidence="2">The sequence shown here is derived from an EMBL/GenBank/DDBJ whole genome shotgun (WGS) entry which is preliminary data.</text>
</comment>
<name>A0A497U8N4_9FLAO</name>
<dbReference type="RefSeq" id="WP_101472624.1">
    <property type="nucleotide sequence ID" value="NZ_CALHAS010000011.1"/>
</dbReference>
<dbReference type="Proteomes" id="UP000233767">
    <property type="component" value="Unassembled WGS sequence"/>
</dbReference>
<evidence type="ECO:0000313" key="1">
    <source>
        <dbReference type="EMBL" id="PKW20613.1"/>
    </source>
</evidence>
<dbReference type="NCBIfam" id="TIGR04256">
    <property type="entry name" value="GxxExxY"/>
    <property type="match status" value="1"/>
</dbReference>
<reference evidence="2 4" key="2">
    <citation type="submission" date="2018-10" db="EMBL/GenBank/DDBJ databases">
        <title>Genomic Encyclopedia of Archaeal and Bacterial Type Strains, Phase II (KMG-II): from individual species to whole genera.</title>
        <authorList>
            <person name="Goeker M."/>
        </authorList>
    </citation>
    <scope>NUCLEOTIDE SEQUENCE [LARGE SCALE GENOMIC DNA]</scope>
    <source>
        <strain evidence="2 4">DSM 21886</strain>
    </source>
</reference>
<protein>
    <submittedName>
        <fullName evidence="2">GxxExxY protein</fullName>
    </submittedName>
</protein>
<reference evidence="1 3" key="1">
    <citation type="submission" date="2017-12" db="EMBL/GenBank/DDBJ databases">
        <title>Genomic Encyclopedia of Type Strains, Phase III (KMG-III): the genomes of soil and plant-associated and newly described type strains.</title>
        <authorList>
            <person name="Whitman W."/>
        </authorList>
    </citation>
    <scope>NUCLEOTIDE SEQUENCE [LARGE SCALE GENOMIC DNA]</scope>
    <source>
        <strain evidence="1 3">IP-10</strain>
    </source>
</reference>
<dbReference type="EMBL" id="PJND01000009">
    <property type="protein sequence ID" value="PKW20613.1"/>
    <property type="molecule type" value="Genomic_DNA"/>
</dbReference>
<dbReference type="InterPro" id="IPR026350">
    <property type="entry name" value="GxxExxY"/>
</dbReference>
<evidence type="ECO:0000313" key="3">
    <source>
        <dbReference type="Proteomes" id="UP000233767"/>
    </source>
</evidence>
<proteinExistence type="predicted"/>
<gene>
    <name evidence="1" type="ORF">B0G92_2763</name>
    <name evidence="2" type="ORF">CLV50_2773</name>
</gene>
<dbReference type="Proteomes" id="UP000275027">
    <property type="component" value="Unassembled WGS sequence"/>
</dbReference>